<dbReference type="RefSeq" id="WP_051618379.1">
    <property type="nucleotide sequence ID" value="NZ_ARYK01000003.1"/>
</dbReference>
<feature type="signal peptide" evidence="2">
    <location>
        <begin position="1"/>
        <end position="20"/>
    </location>
</feature>
<feature type="chain" id="PRO_5001572681" evidence="2">
    <location>
        <begin position="21"/>
        <end position="167"/>
    </location>
</feature>
<proteinExistence type="predicted"/>
<dbReference type="PATRIC" id="fig|1280950.3.peg.1425"/>
<comment type="caution">
    <text evidence="3">The sequence shown here is derived from an EMBL/GenBank/DDBJ whole genome shotgun (WGS) entry which is preliminary data.</text>
</comment>
<reference evidence="3 4" key="1">
    <citation type="journal article" date="2014" name="Antonie Van Leeuwenhoek">
        <title>Hyphomonas beringensis sp. nov. and Hyphomonas chukchiensis sp. nov., isolated from surface seawater of the Bering Sea and Chukchi Sea.</title>
        <authorList>
            <person name="Li C."/>
            <person name="Lai Q."/>
            <person name="Li G."/>
            <person name="Dong C."/>
            <person name="Wang J."/>
            <person name="Liao Y."/>
            <person name="Shao Z."/>
        </authorList>
    </citation>
    <scope>NUCLEOTIDE SEQUENCE [LARGE SCALE GENOMIC DNA]</scope>
    <source>
        <strain evidence="3 4">MHS-2</strain>
    </source>
</reference>
<feature type="region of interest" description="Disordered" evidence="1">
    <location>
        <begin position="22"/>
        <end position="54"/>
    </location>
</feature>
<evidence type="ECO:0000313" key="3">
    <source>
        <dbReference type="EMBL" id="KCZ92705.1"/>
    </source>
</evidence>
<dbReference type="GO" id="GO:0016301">
    <property type="term" value="F:kinase activity"/>
    <property type="evidence" value="ECO:0007669"/>
    <property type="project" value="UniProtKB-KW"/>
</dbReference>
<evidence type="ECO:0000256" key="2">
    <source>
        <dbReference type="SAM" id="SignalP"/>
    </source>
</evidence>
<keyword evidence="3" id="KW-0418">Kinase</keyword>
<keyword evidence="4" id="KW-1185">Reference proteome</keyword>
<feature type="compositionally biased region" description="Low complexity" evidence="1">
    <location>
        <begin position="22"/>
        <end position="38"/>
    </location>
</feature>
<dbReference type="EMBL" id="ARYK01000003">
    <property type="protein sequence ID" value="KCZ92705.1"/>
    <property type="molecule type" value="Genomic_DNA"/>
</dbReference>
<keyword evidence="3" id="KW-0808">Transferase</keyword>
<evidence type="ECO:0000256" key="1">
    <source>
        <dbReference type="SAM" id="MobiDB-lite"/>
    </source>
</evidence>
<accession>A0A059FPU3</accession>
<name>A0A059FPU3_9PROT</name>
<feature type="compositionally biased region" description="Gly residues" evidence="1">
    <location>
        <begin position="39"/>
        <end position="54"/>
    </location>
</feature>
<keyword evidence="2" id="KW-0732">Signal</keyword>
<evidence type="ECO:0000313" key="4">
    <source>
        <dbReference type="Proteomes" id="UP000025171"/>
    </source>
</evidence>
<protein>
    <submittedName>
        <fullName evidence="3">Protein kinase</fullName>
    </submittedName>
</protein>
<dbReference type="OrthoDB" id="9801841at2"/>
<dbReference type="AlphaFoldDB" id="A0A059FPU3"/>
<sequence length="167" mass="17200">MKRLNMLLAAALALTSAASAQMPGYGQGQQQPGQQQPGMGQGQPYGGYGNQGGFTPPGGGSFAALNGVWAYTIQGGSGPEIFQAQVDPSGRFTARSPTTSLQGQFNGMAGQGMAVTPGQNGRPMQNRVQLQFDGQCHIQVTLIGQNGRPFGQGMVHANHSPGAPCPN</sequence>
<organism evidence="3 4">
    <name type="scientific">Hyphomonas johnsonii MHS-2</name>
    <dbReference type="NCBI Taxonomy" id="1280950"/>
    <lineage>
        <taxon>Bacteria</taxon>
        <taxon>Pseudomonadati</taxon>
        <taxon>Pseudomonadota</taxon>
        <taxon>Alphaproteobacteria</taxon>
        <taxon>Hyphomonadales</taxon>
        <taxon>Hyphomonadaceae</taxon>
        <taxon>Hyphomonas</taxon>
    </lineage>
</organism>
<dbReference type="Proteomes" id="UP000025171">
    <property type="component" value="Unassembled WGS sequence"/>
</dbReference>
<dbReference type="STRING" id="1280950.HJO_07117"/>
<gene>
    <name evidence="3" type="ORF">HJO_07117</name>
</gene>